<proteinExistence type="predicted"/>
<dbReference type="EMBL" id="GBRH01172442">
    <property type="protein sequence ID" value="JAE25454.1"/>
    <property type="molecule type" value="Transcribed_RNA"/>
</dbReference>
<reference evidence="1" key="2">
    <citation type="journal article" date="2015" name="Data Brief">
        <title>Shoot transcriptome of the giant reed, Arundo donax.</title>
        <authorList>
            <person name="Barrero R.A."/>
            <person name="Guerrero F.D."/>
            <person name="Moolhuijzen P."/>
            <person name="Goolsby J.A."/>
            <person name="Tidwell J."/>
            <person name="Bellgard S.E."/>
            <person name="Bellgard M.I."/>
        </authorList>
    </citation>
    <scope>NUCLEOTIDE SEQUENCE</scope>
    <source>
        <tissue evidence="1">Shoot tissue taken approximately 20 cm above the soil surface</tissue>
    </source>
</reference>
<evidence type="ECO:0000313" key="1">
    <source>
        <dbReference type="EMBL" id="JAE25454.1"/>
    </source>
</evidence>
<organism evidence="1">
    <name type="scientific">Arundo donax</name>
    <name type="common">Giant reed</name>
    <name type="synonym">Donax arundinaceus</name>
    <dbReference type="NCBI Taxonomy" id="35708"/>
    <lineage>
        <taxon>Eukaryota</taxon>
        <taxon>Viridiplantae</taxon>
        <taxon>Streptophyta</taxon>
        <taxon>Embryophyta</taxon>
        <taxon>Tracheophyta</taxon>
        <taxon>Spermatophyta</taxon>
        <taxon>Magnoliopsida</taxon>
        <taxon>Liliopsida</taxon>
        <taxon>Poales</taxon>
        <taxon>Poaceae</taxon>
        <taxon>PACMAD clade</taxon>
        <taxon>Arundinoideae</taxon>
        <taxon>Arundineae</taxon>
        <taxon>Arundo</taxon>
    </lineage>
</organism>
<name>A0A0A9GPV0_ARUDO</name>
<protein>
    <submittedName>
        <fullName evidence="1">Uncharacterized protein</fullName>
    </submittedName>
</protein>
<sequence length="42" mass="5213">MSSFYYFTIWFCNYISSDYFNQLPLRNYLNNHYFSLHSSKSI</sequence>
<dbReference type="AlphaFoldDB" id="A0A0A9GPV0"/>
<accession>A0A0A9GPV0</accession>
<reference evidence="1" key="1">
    <citation type="submission" date="2014-09" db="EMBL/GenBank/DDBJ databases">
        <authorList>
            <person name="Magalhaes I.L.F."/>
            <person name="Oliveira U."/>
            <person name="Santos F.R."/>
            <person name="Vidigal T.H.D.A."/>
            <person name="Brescovit A.D."/>
            <person name="Santos A.J."/>
        </authorList>
    </citation>
    <scope>NUCLEOTIDE SEQUENCE</scope>
    <source>
        <tissue evidence="1">Shoot tissue taken approximately 20 cm above the soil surface</tissue>
    </source>
</reference>